<keyword evidence="2" id="KW-1185">Reference proteome</keyword>
<protein>
    <submittedName>
        <fullName evidence="1">Uncharacterized protein</fullName>
    </submittedName>
</protein>
<evidence type="ECO:0000313" key="2">
    <source>
        <dbReference type="Proteomes" id="UP001604277"/>
    </source>
</evidence>
<dbReference type="AlphaFoldDB" id="A0ABD1UDQ5"/>
<name>A0ABD1UDQ5_9LAMI</name>
<accession>A0ABD1UDQ5</accession>
<dbReference type="Proteomes" id="UP001604277">
    <property type="component" value="Unassembled WGS sequence"/>
</dbReference>
<comment type="caution">
    <text evidence="1">The sequence shown here is derived from an EMBL/GenBank/DDBJ whole genome shotgun (WGS) entry which is preliminary data.</text>
</comment>
<proteinExistence type="predicted"/>
<dbReference type="EMBL" id="JBFOLJ010000007">
    <property type="protein sequence ID" value="KAL2523116.1"/>
    <property type="molecule type" value="Genomic_DNA"/>
</dbReference>
<organism evidence="1 2">
    <name type="scientific">Forsythia ovata</name>
    <dbReference type="NCBI Taxonomy" id="205694"/>
    <lineage>
        <taxon>Eukaryota</taxon>
        <taxon>Viridiplantae</taxon>
        <taxon>Streptophyta</taxon>
        <taxon>Embryophyta</taxon>
        <taxon>Tracheophyta</taxon>
        <taxon>Spermatophyta</taxon>
        <taxon>Magnoliopsida</taxon>
        <taxon>eudicotyledons</taxon>
        <taxon>Gunneridae</taxon>
        <taxon>Pentapetalae</taxon>
        <taxon>asterids</taxon>
        <taxon>lamiids</taxon>
        <taxon>Lamiales</taxon>
        <taxon>Oleaceae</taxon>
        <taxon>Forsythieae</taxon>
        <taxon>Forsythia</taxon>
    </lineage>
</organism>
<gene>
    <name evidence="1" type="ORF">Fot_27039</name>
</gene>
<evidence type="ECO:0000313" key="1">
    <source>
        <dbReference type="EMBL" id="KAL2523116.1"/>
    </source>
</evidence>
<reference evidence="2" key="1">
    <citation type="submission" date="2024-07" db="EMBL/GenBank/DDBJ databases">
        <title>Two chromosome-level genome assemblies of Korean endemic species Abeliophyllum distichum and Forsythia ovata (Oleaceae).</title>
        <authorList>
            <person name="Jang H."/>
        </authorList>
    </citation>
    <scope>NUCLEOTIDE SEQUENCE [LARGE SCALE GENOMIC DNA]</scope>
</reference>
<sequence>MAITLAGWLSSCVDQMRSPVARLTAKMIAGPYVPTISMSPTTIGVSKDTVVFTLRMSLNVLRPQMVSPSMQLESMAIKVARSVCNDTEILRDLERERLTSEVVVAGMTRQPKMQRLRKILSLLFLWDAIAMEPCYWRIHEVKDDKLKMLGKRGQSFKIRY</sequence>